<evidence type="ECO:0000313" key="3">
    <source>
        <dbReference type="EMBL" id="CAF2217229.1"/>
    </source>
</evidence>
<accession>A0A816ZNR9</accession>
<proteinExistence type="predicted"/>
<evidence type="ECO:0000313" key="5">
    <source>
        <dbReference type="EMBL" id="CAF4038271.1"/>
    </source>
</evidence>
<evidence type="ECO:0000313" key="1">
    <source>
        <dbReference type="EMBL" id="CAF1315304.1"/>
    </source>
</evidence>
<organism evidence="3 7">
    <name type="scientific">Rotaria magnacalcarata</name>
    <dbReference type="NCBI Taxonomy" id="392030"/>
    <lineage>
        <taxon>Eukaryota</taxon>
        <taxon>Metazoa</taxon>
        <taxon>Spiralia</taxon>
        <taxon>Gnathifera</taxon>
        <taxon>Rotifera</taxon>
        <taxon>Eurotatoria</taxon>
        <taxon>Bdelloidea</taxon>
        <taxon>Philodinida</taxon>
        <taxon>Philodinidae</taxon>
        <taxon>Rotaria</taxon>
    </lineage>
</organism>
<dbReference type="Proteomes" id="UP000663834">
    <property type="component" value="Unassembled WGS sequence"/>
</dbReference>
<dbReference type="EMBL" id="CAJNOW010015768">
    <property type="protein sequence ID" value="CAF1644956.1"/>
    <property type="molecule type" value="Genomic_DNA"/>
</dbReference>
<dbReference type="AlphaFoldDB" id="A0A816ZNR9"/>
<reference evidence="3" key="1">
    <citation type="submission" date="2021-02" db="EMBL/GenBank/DDBJ databases">
        <authorList>
            <person name="Nowell W R."/>
        </authorList>
    </citation>
    <scope>NUCLEOTIDE SEQUENCE</scope>
</reference>
<dbReference type="EMBL" id="CAJOBI010005648">
    <property type="protein sequence ID" value="CAF4038271.1"/>
    <property type="molecule type" value="Genomic_DNA"/>
</dbReference>
<dbReference type="OrthoDB" id="10043003at2759"/>
<evidence type="ECO:0000313" key="2">
    <source>
        <dbReference type="EMBL" id="CAF1644956.1"/>
    </source>
</evidence>
<evidence type="ECO:0000313" key="7">
    <source>
        <dbReference type="Proteomes" id="UP000663824"/>
    </source>
</evidence>
<dbReference type="Proteomes" id="UP000663824">
    <property type="component" value="Unassembled WGS sequence"/>
</dbReference>
<protein>
    <submittedName>
        <fullName evidence="3">Uncharacterized protein</fullName>
    </submittedName>
</protein>
<comment type="caution">
    <text evidence="3">The sequence shown here is derived from an EMBL/GenBank/DDBJ whole genome shotgun (WGS) entry which is preliminary data.</text>
</comment>
<name>A0A816ZNR9_9BILA</name>
<dbReference type="EMBL" id="CAJNRE010019924">
    <property type="protein sequence ID" value="CAF2217229.1"/>
    <property type="molecule type" value="Genomic_DNA"/>
</dbReference>
<dbReference type="EMBL" id="CAJOBJ010001394">
    <property type="protein sequence ID" value="CAF3876867.1"/>
    <property type="molecule type" value="Genomic_DNA"/>
</dbReference>
<dbReference type="Proteomes" id="UP000663855">
    <property type="component" value="Unassembled WGS sequence"/>
</dbReference>
<sequence length="145" mass="16535">MNNSDELRLKVMEIFSSYSKCLDFAQFADDTDNENLDDDDDDVKSPCTTIATIEQQNVEHDSDNICQKTLEYERQQLKGVQFANAGSGNLKVMNSYIVTSNTCNLIWPFTPSLLIVTKSNWEFYFQFANKTSGGQNRDKSMSICR</sequence>
<dbReference type="EMBL" id="CAJOBH010006477">
    <property type="protein sequence ID" value="CAF4057516.1"/>
    <property type="molecule type" value="Genomic_DNA"/>
</dbReference>
<dbReference type="Proteomes" id="UP000681967">
    <property type="component" value="Unassembled WGS sequence"/>
</dbReference>
<evidence type="ECO:0000313" key="6">
    <source>
        <dbReference type="EMBL" id="CAF4057516.1"/>
    </source>
</evidence>
<evidence type="ECO:0000313" key="4">
    <source>
        <dbReference type="EMBL" id="CAF3876867.1"/>
    </source>
</evidence>
<gene>
    <name evidence="6" type="ORF">BYL167_LOCUS16775</name>
    <name evidence="1" type="ORF">CJN711_LOCUS17644</name>
    <name evidence="4" type="ORF">GIL414_LOCUS5336</name>
    <name evidence="2" type="ORF">KQP761_LOCUS28800</name>
    <name evidence="3" type="ORF">MBJ925_LOCUS36192</name>
    <name evidence="5" type="ORF">SMN809_LOCUS13955</name>
</gene>
<dbReference type="Proteomes" id="UP000681720">
    <property type="component" value="Unassembled WGS sequence"/>
</dbReference>
<dbReference type="EMBL" id="CAJNOV010008248">
    <property type="protein sequence ID" value="CAF1315304.1"/>
    <property type="molecule type" value="Genomic_DNA"/>
</dbReference>
<dbReference type="Proteomes" id="UP000676336">
    <property type="component" value="Unassembled WGS sequence"/>
</dbReference>